<dbReference type="AlphaFoldDB" id="A0A1G7R2C1"/>
<dbReference type="EMBL" id="FNBN01000003">
    <property type="protein sequence ID" value="SDG04893.1"/>
    <property type="molecule type" value="Genomic_DNA"/>
</dbReference>
<proteinExistence type="predicted"/>
<dbReference type="NCBIfam" id="TIGR03118">
    <property type="entry name" value="PEPCTERM_chp_1"/>
    <property type="match status" value="1"/>
</dbReference>
<reference evidence="1 2" key="1">
    <citation type="submission" date="2016-10" db="EMBL/GenBank/DDBJ databases">
        <authorList>
            <person name="de Groot N.N."/>
        </authorList>
    </citation>
    <scope>NUCLEOTIDE SEQUENCE [LARGE SCALE GENOMIC DNA]</scope>
    <source>
        <strain evidence="1 2">DSM 527</strain>
    </source>
</reference>
<dbReference type="SUPFAM" id="SSF101898">
    <property type="entry name" value="NHL repeat"/>
    <property type="match status" value="1"/>
</dbReference>
<sequence>MIVLFEKCPVINTINVGSRKGSYVRTSARNSFIWALGSLVMLLVLNVGCSKSNGYGDNNPPPATKNYNQVNLVTDVGGGPYSSTKVDANLINPWGIAVNPAGVIWITANGTGLSTVYDKDGNILLSPVSIGSPGHSTGGKPTGIVYNGTADFTLAGTPAKFIFDTEDGTILAWASGAVAAIVADRSAAHAVYKGLALAKDGTENFLYAANFYAGTIDVFDKDFHMVTTKPFVDPNIPAGYAPFNIREIGGNLYVLYAKQDAAKEDDVKGEGNGYVSIFKPDGSFVKRFASQGALNAPWGIVAAAAGFWEVDNTILIANFGDGKINVYDQDGKLLGPLMKGSNPIVIDGLWAIENNIPSTAATQLYFVAGPTDEAHGVFGYIMKAY</sequence>
<accession>A0A1G7R2C1</accession>
<dbReference type="InterPro" id="IPR017549">
    <property type="entry name" value="APMV_L690"/>
</dbReference>
<dbReference type="OrthoDB" id="581621at2"/>
<dbReference type="GO" id="GO:0008270">
    <property type="term" value="F:zinc ion binding"/>
    <property type="evidence" value="ECO:0007669"/>
    <property type="project" value="UniProtKB-KW"/>
</dbReference>
<evidence type="ECO:0000313" key="2">
    <source>
        <dbReference type="Proteomes" id="UP000199045"/>
    </source>
</evidence>
<name>A0A1G7R2C1_CHIFI</name>
<gene>
    <name evidence="1" type="ORF">SAMN04488121_103287</name>
</gene>
<dbReference type="InterPro" id="IPR050952">
    <property type="entry name" value="TRIM-NHL_E3_ligases"/>
</dbReference>
<dbReference type="PANTHER" id="PTHR24104:SF25">
    <property type="entry name" value="PROTEIN LIN-41"/>
    <property type="match status" value="1"/>
</dbReference>
<dbReference type="Gene3D" id="2.120.10.30">
    <property type="entry name" value="TolB, C-terminal domain"/>
    <property type="match status" value="2"/>
</dbReference>
<dbReference type="STRING" id="104663.SAMN04488121_103287"/>
<dbReference type="PANTHER" id="PTHR24104">
    <property type="entry name" value="E3 UBIQUITIN-PROTEIN LIGASE NHLRC1-RELATED"/>
    <property type="match status" value="1"/>
</dbReference>
<evidence type="ECO:0000313" key="1">
    <source>
        <dbReference type="EMBL" id="SDG04893.1"/>
    </source>
</evidence>
<protein>
    <submittedName>
        <fullName evidence="1">TIGR03118 family protein</fullName>
    </submittedName>
</protein>
<dbReference type="InterPro" id="IPR011042">
    <property type="entry name" value="6-blade_b-propeller_TolB-like"/>
</dbReference>
<dbReference type="Proteomes" id="UP000199045">
    <property type="component" value="Unassembled WGS sequence"/>
</dbReference>
<organism evidence="1 2">
    <name type="scientific">Chitinophaga filiformis</name>
    <name type="common">Myxococcus filiformis</name>
    <name type="synonym">Flexibacter filiformis</name>
    <dbReference type="NCBI Taxonomy" id="104663"/>
    <lineage>
        <taxon>Bacteria</taxon>
        <taxon>Pseudomonadati</taxon>
        <taxon>Bacteroidota</taxon>
        <taxon>Chitinophagia</taxon>
        <taxon>Chitinophagales</taxon>
        <taxon>Chitinophagaceae</taxon>
        <taxon>Chitinophaga</taxon>
    </lineage>
</organism>